<name>A0A124E211_MYCCR</name>
<reference evidence="2" key="1">
    <citation type="journal article" date="2016" name="Genome Announc.">
        <title>Draft Genome Sequences of Five Rapidly Growing Mycobacterium Species, M. thermoresistibile, M. fortuitum subsp. acetamidolyticum, M. canariasense, M. brisbanense, and M. novocastrense.</title>
        <authorList>
            <person name="Katahira K."/>
            <person name="Ogura Y."/>
            <person name="Gotoh Y."/>
            <person name="Hayashi T."/>
        </authorList>
    </citation>
    <scope>NUCLEOTIDE SEQUENCE [LARGE SCALE GENOMIC DNA]</scope>
    <source>
        <strain evidence="2">JCM15298</strain>
    </source>
</reference>
<comment type="caution">
    <text evidence="1">The sequence shown here is derived from an EMBL/GenBank/DDBJ whole genome shotgun (WGS) entry which is preliminary data.</text>
</comment>
<organism evidence="1 2">
    <name type="scientific">Mycolicibacterium canariasense</name>
    <name type="common">Mycobacterium canariasense</name>
    <dbReference type="NCBI Taxonomy" id="228230"/>
    <lineage>
        <taxon>Bacteria</taxon>
        <taxon>Bacillati</taxon>
        <taxon>Actinomycetota</taxon>
        <taxon>Actinomycetes</taxon>
        <taxon>Mycobacteriales</taxon>
        <taxon>Mycobacteriaceae</taxon>
        <taxon>Mycolicibacterium</taxon>
    </lineage>
</organism>
<gene>
    <name evidence="1" type="ORF">RMCC_2311</name>
</gene>
<evidence type="ECO:0000313" key="1">
    <source>
        <dbReference type="EMBL" id="GAS95345.1"/>
    </source>
</evidence>
<sequence>MVLVGVGEYQGLDIVEAVFDVPQIGQDEVDARLVVTGEQHAAIDDEQPAQVLENSHVAADFADTAERGDP</sequence>
<accession>A0A124E211</accession>
<evidence type="ECO:0000313" key="2">
    <source>
        <dbReference type="Proteomes" id="UP000069443"/>
    </source>
</evidence>
<protein>
    <submittedName>
        <fullName evidence="1">Uncharacterized protein</fullName>
    </submittedName>
</protein>
<dbReference type="AlphaFoldDB" id="A0A124E211"/>
<proteinExistence type="predicted"/>
<dbReference type="Proteomes" id="UP000069443">
    <property type="component" value="Unassembled WGS sequence"/>
</dbReference>
<reference evidence="2" key="2">
    <citation type="submission" date="2016-02" db="EMBL/GenBank/DDBJ databases">
        <title>Draft genome sequence of five rapidly growing Mycobacterium species.</title>
        <authorList>
            <person name="Katahira K."/>
            <person name="Gotou Y."/>
            <person name="Iida K."/>
            <person name="Ogura Y."/>
            <person name="Hayashi T."/>
        </authorList>
    </citation>
    <scope>NUCLEOTIDE SEQUENCE [LARGE SCALE GENOMIC DNA]</scope>
    <source>
        <strain evidence="2">JCM15298</strain>
    </source>
</reference>
<dbReference type="EMBL" id="BCSY01000036">
    <property type="protein sequence ID" value="GAS95345.1"/>
    <property type="molecule type" value="Genomic_DNA"/>
</dbReference>
<keyword evidence="2" id="KW-1185">Reference proteome</keyword>